<proteinExistence type="predicted"/>
<dbReference type="AlphaFoldDB" id="A0A839ISN8"/>
<dbReference type="Pfam" id="PF16925">
    <property type="entry name" value="TetR_C_13"/>
    <property type="match status" value="1"/>
</dbReference>
<evidence type="ECO:0000256" key="3">
    <source>
        <dbReference type="ARBA" id="ARBA00023163"/>
    </source>
</evidence>
<dbReference type="Gene3D" id="1.10.357.10">
    <property type="entry name" value="Tetracycline Repressor, domain 2"/>
    <property type="match status" value="1"/>
</dbReference>
<dbReference type="PRINTS" id="PR00455">
    <property type="entry name" value="HTHTETR"/>
</dbReference>
<evidence type="ECO:0000256" key="2">
    <source>
        <dbReference type="ARBA" id="ARBA00023125"/>
    </source>
</evidence>
<dbReference type="PANTHER" id="PTHR47506">
    <property type="entry name" value="TRANSCRIPTIONAL REGULATORY PROTEIN"/>
    <property type="match status" value="1"/>
</dbReference>
<keyword evidence="1" id="KW-0805">Transcription regulation</keyword>
<dbReference type="Pfam" id="PF00440">
    <property type="entry name" value="TetR_N"/>
    <property type="match status" value="1"/>
</dbReference>
<dbReference type="Proteomes" id="UP000565262">
    <property type="component" value="Unassembled WGS sequence"/>
</dbReference>
<accession>A0A839ISN8</accession>
<dbReference type="SUPFAM" id="SSF48498">
    <property type="entry name" value="Tetracyclin repressor-like, C-terminal domain"/>
    <property type="match status" value="1"/>
</dbReference>
<dbReference type="InterPro" id="IPR036271">
    <property type="entry name" value="Tet_transcr_reg_TetR-rel_C_sf"/>
</dbReference>
<keyword evidence="7" id="KW-1185">Reference proteome</keyword>
<dbReference type="PROSITE" id="PS50977">
    <property type="entry name" value="HTH_TETR_2"/>
    <property type="match status" value="1"/>
</dbReference>
<dbReference type="RefSeq" id="WP_182810109.1">
    <property type="nucleotide sequence ID" value="NZ_JACJFM010000027.1"/>
</dbReference>
<dbReference type="SUPFAM" id="SSF46689">
    <property type="entry name" value="Homeodomain-like"/>
    <property type="match status" value="1"/>
</dbReference>
<evidence type="ECO:0000313" key="6">
    <source>
        <dbReference type="EMBL" id="MBB1488335.1"/>
    </source>
</evidence>
<dbReference type="GO" id="GO:0003677">
    <property type="term" value="F:DNA binding"/>
    <property type="evidence" value="ECO:0007669"/>
    <property type="project" value="UniProtKB-UniRule"/>
</dbReference>
<dbReference type="InterPro" id="IPR009057">
    <property type="entry name" value="Homeodomain-like_sf"/>
</dbReference>
<evidence type="ECO:0000256" key="1">
    <source>
        <dbReference type="ARBA" id="ARBA00023015"/>
    </source>
</evidence>
<keyword evidence="2 4" id="KW-0238">DNA-binding</keyword>
<dbReference type="PANTHER" id="PTHR47506:SF3">
    <property type="entry name" value="HTH-TYPE TRANSCRIPTIONAL REGULATOR LMRA"/>
    <property type="match status" value="1"/>
</dbReference>
<evidence type="ECO:0000313" key="7">
    <source>
        <dbReference type="Proteomes" id="UP000565262"/>
    </source>
</evidence>
<gene>
    <name evidence="6" type="ORF">H4O21_17155</name>
</gene>
<name>A0A839ISN8_9GAMM</name>
<feature type="domain" description="HTH tetR-type" evidence="5">
    <location>
        <begin position="2"/>
        <end position="62"/>
    </location>
</feature>
<evidence type="ECO:0000256" key="4">
    <source>
        <dbReference type="PROSITE-ProRule" id="PRU00335"/>
    </source>
</evidence>
<reference evidence="6 7" key="1">
    <citation type="submission" date="2020-08" db="EMBL/GenBank/DDBJ databases">
        <title>Oceanospirillum sp. nov. isolated from marine sediment.</title>
        <authorList>
            <person name="Ji X."/>
        </authorList>
    </citation>
    <scope>NUCLEOTIDE SEQUENCE [LARGE SCALE GENOMIC DNA]</scope>
    <source>
        <strain evidence="6 7">D5</strain>
    </source>
</reference>
<keyword evidence="3" id="KW-0804">Transcription</keyword>
<organism evidence="6 7">
    <name type="scientific">Oceanospirillum sediminis</name>
    <dbReference type="NCBI Taxonomy" id="2760088"/>
    <lineage>
        <taxon>Bacteria</taxon>
        <taxon>Pseudomonadati</taxon>
        <taxon>Pseudomonadota</taxon>
        <taxon>Gammaproteobacteria</taxon>
        <taxon>Oceanospirillales</taxon>
        <taxon>Oceanospirillaceae</taxon>
        <taxon>Oceanospirillum</taxon>
    </lineage>
</organism>
<comment type="caution">
    <text evidence="6">The sequence shown here is derived from an EMBL/GenBank/DDBJ whole genome shotgun (WGS) entry which is preliminary data.</text>
</comment>
<feature type="DNA-binding region" description="H-T-H motif" evidence="4">
    <location>
        <begin position="25"/>
        <end position="44"/>
    </location>
</feature>
<sequence>MTDTRQKLIETTKELLWERGYEAMSPNLVLERSGIGKGSMYHHFKGKKALASAAIQARSEELIAEFDAEFDIDLPLMDRFERYLCKPRDGLKGCRLGRLVSDISVTEDELRQPISALFTHAEQAFVQALQVAHARGEIELKADADALAATLVASIQGAFILSRAHSDPGYMDKVAQGAMQCLKASVVLR</sequence>
<dbReference type="InterPro" id="IPR001647">
    <property type="entry name" value="HTH_TetR"/>
</dbReference>
<protein>
    <submittedName>
        <fullName evidence="6">TetR/AcrR family transcriptional regulator</fullName>
    </submittedName>
</protein>
<dbReference type="EMBL" id="JACJFM010000027">
    <property type="protein sequence ID" value="MBB1488335.1"/>
    <property type="molecule type" value="Genomic_DNA"/>
</dbReference>
<dbReference type="InterPro" id="IPR011075">
    <property type="entry name" value="TetR_C"/>
</dbReference>
<evidence type="ECO:0000259" key="5">
    <source>
        <dbReference type="PROSITE" id="PS50977"/>
    </source>
</evidence>